<dbReference type="SUPFAM" id="SSF55455">
    <property type="entry name" value="SRF-like"/>
    <property type="match status" value="1"/>
</dbReference>
<dbReference type="GO" id="GO:0046983">
    <property type="term" value="F:protein dimerization activity"/>
    <property type="evidence" value="ECO:0007669"/>
    <property type="project" value="InterPro"/>
</dbReference>
<dbReference type="InterPro" id="IPR002100">
    <property type="entry name" value="TF_MADSbox"/>
</dbReference>
<comment type="caution">
    <text evidence="7">The sequence shown here is derived from an EMBL/GenBank/DDBJ whole genome shotgun (WGS) entry which is preliminary data.</text>
</comment>
<dbReference type="OrthoDB" id="1098072at2759"/>
<keyword evidence="5" id="KW-0539">Nucleus</keyword>
<evidence type="ECO:0000256" key="3">
    <source>
        <dbReference type="ARBA" id="ARBA00023125"/>
    </source>
</evidence>
<dbReference type="InterPro" id="IPR036879">
    <property type="entry name" value="TF_MADSbox_sf"/>
</dbReference>
<evidence type="ECO:0000256" key="2">
    <source>
        <dbReference type="ARBA" id="ARBA00023015"/>
    </source>
</evidence>
<evidence type="ECO:0000256" key="4">
    <source>
        <dbReference type="ARBA" id="ARBA00023163"/>
    </source>
</evidence>
<dbReference type="EMBL" id="JACXVP010000005">
    <property type="protein sequence ID" value="KAG5607074.1"/>
    <property type="molecule type" value="Genomic_DNA"/>
</dbReference>
<keyword evidence="2" id="KW-0805">Transcription regulation</keyword>
<organism evidence="7 8">
    <name type="scientific">Solanum commersonii</name>
    <name type="common">Commerson's wild potato</name>
    <name type="synonym">Commerson's nightshade</name>
    <dbReference type="NCBI Taxonomy" id="4109"/>
    <lineage>
        <taxon>Eukaryota</taxon>
        <taxon>Viridiplantae</taxon>
        <taxon>Streptophyta</taxon>
        <taxon>Embryophyta</taxon>
        <taxon>Tracheophyta</taxon>
        <taxon>Spermatophyta</taxon>
        <taxon>Magnoliopsida</taxon>
        <taxon>eudicotyledons</taxon>
        <taxon>Gunneridae</taxon>
        <taxon>Pentapetalae</taxon>
        <taxon>asterids</taxon>
        <taxon>lamiids</taxon>
        <taxon>Solanales</taxon>
        <taxon>Solanaceae</taxon>
        <taxon>Solanoideae</taxon>
        <taxon>Solaneae</taxon>
        <taxon>Solanum</taxon>
    </lineage>
</organism>
<name>A0A9J5Z316_SOLCO</name>
<dbReference type="AlphaFoldDB" id="A0A9J5Z316"/>
<dbReference type="GO" id="GO:0003677">
    <property type="term" value="F:DNA binding"/>
    <property type="evidence" value="ECO:0007669"/>
    <property type="project" value="UniProtKB-KW"/>
</dbReference>
<keyword evidence="3" id="KW-0238">DNA-binding</keyword>
<comment type="subcellular location">
    <subcellularLocation>
        <location evidence="1">Nucleus</location>
    </subcellularLocation>
</comment>
<gene>
    <name evidence="7" type="ORF">H5410_028566</name>
</gene>
<reference evidence="7 8" key="1">
    <citation type="submission" date="2020-09" db="EMBL/GenBank/DDBJ databases">
        <title>De no assembly of potato wild relative species, Solanum commersonii.</title>
        <authorList>
            <person name="Cho K."/>
        </authorList>
    </citation>
    <scope>NUCLEOTIDE SEQUENCE [LARGE SCALE GENOMIC DNA]</scope>
    <source>
        <strain evidence="7">LZ3.2</strain>
        <tissue evidence="7">Leaf</tissue>
    </source>
</reference>
<dbReference type="SMART" id="SM00432">
    <property type="entry name" value="MADS"/>
    <property type="match status" value="1"/>
</dbReference>
<protein>
    <recommendedName>
        <fullName evidence="6">MADS-box domain-containing protein</fullName>
    </recommendedName>
</protein>
<keyword evidence="4" id="KW-0804">Transcription</keyword>
<dbReference type="Pfam" id="PF00319">
    <property type="entry name" value="SRF-TF"/>
    <property type="match status" value="1"/>
</dbReference>
<feature type="domain" description="MADS-box" evidence="6">
    <location>
        <begin position="7"/>
        <end position="68"/>
    </location>
</feature>
<dbReference type="CDD" id="cd00120">
    <property type="entry name" value="MADS"/>
    <property type="match status" value="1"/>
</dbReference>
<evidence type="ECO:0000256" key="5">
    <source>
        <dbReference type="ARBA" id="ARBA00023242"/>
    </source>
</evidence>
<evidence type="ECO:0000259" key="6">
    <source>
        <dbReference type="PROSITE" id="PS50066"/>
    </source>
</evidence>
<dbReference type="Proteomes" id="UP000824120">
    <property type="component" value="Chromosome 5"/>
</dbReference>
<evidence type="ECO:0000313" key="7">
    <source>
        <dbReference type="EMBL" id="KAG5607074.1"/>
    </source>
</evidence>
<evidence type="ECO:0000313" key="8">
    <source>
        <dbReference type="Proteomes" id="UP000824120"/>
    </source>
</evidence>
<keyword evidence="8" id="KW-1185">Reference proteome</keyword>
<proteinExistence type="predicted"/>
<dbReference type="PROSITE" id="PS50066">
    <property type="entry name" value="MADS_BOX_2"/>
    <property type="match status" value="1"/>
</dbReference>
<dbReference type="Gene3D" id="3.40.1810.10">
    <property type="entry name" value="Transcription factor, MADS-box"/>
    <property type="match status" value="1"/>
</dbReference>
<accession>A0A9J5Z316</accession>
<sequence>MEKRTNRGKQKIEIKLIDSEEVCIATFPQRKNTLLFKKADKLSTLSRANVCVLLSSPSGKPYSYGFTNIEKITVKLFELKLHYRHRDHADVGK</sequence>
<dbReference type="GO" id="GO:0005634">
    <property type="term" value="C:nucleus"/>
    <property type="evidence" value="ECO:0007669"/>
    <property type="project" value="UniProtKB-SubCell"/>
</dbReference>
<evidence type="ECO:0000256" key="1">
    <source>
        <dbReference type="ARBA" id="ARBA00004123"/>
    </source>
</evidence>